<keyword evidence="1" id="KW-0472">Membrane</keyword>
<gene>
    <name evidence="2" type="ORF">PYYM_0023300</name>
</gene>
<dbReference type="VEuPathDB" id="PlasmoDB:Py17XNL_000801994"/>
<keyword evidence="1" id="KW-0812">Transmembrane</keyword>
<evidence type="ECO:0000256" key="1">
    <source>
        <dbReference type="SAM" id="Phobius"/>
    </source>
</evidence>
<reference evidence="2" key="1">
    <citation type="journal article" date="2014" name="BMC Biol.">
        <title>A comprehensive evaluation of rodent malaria parasite genomes and gene expression.</title>
        <authorList>
            <person name="Otto T.D."/>
            <person name="Bohme U."/>
            <person name="Jackson A.P."/>
            <person name="Hunt M."/>
            <person name="Franke-Fayard B."/>
            <person name="Hoeijmakers W.A."/>
            <person name="Religa A.A."/>
            <person name="Robertson L."/>
            <person name="Sanders M."/>
            <person name="Ogun S.A."/>
            <person name="Cunningham D."/>
            <person name="Erhart A."/>
            <person name="Billker O."/>
            <person name="Khan S.M."/>
            <person name="Stunnenberg H.G."/>
            <person name="Langhorne J."/>
            <person name="Holder A.A."/>
            <person name="Waters A.P."/>
            <person name="Newbold C.I."/>
            <person name="Pain A."/>
            <person name="Berriman M."/>
            <person name="Janse C.J."/>
        </authorList>
    </citation>
    <scope>NUCLEOTIDE SEQUENCE</scope>
    <source>
        <strain evidence="2">YM</strain>
    </source>
</reference>
<keyword evidence="1" id="KW-1133">Transmembrane helix</keyword>
<name>A0A077X692_PLAYE</name>
<dbReference type="AlphaFoldDB" id="A0A077X692"/>
<evidence type="ECO:0000313" key="2">
    <source>
        <dbReference type="EMBL" id="CDS44146.1"/>
    </source>
</evidence>
<feature type="transmembrane region" description="Helical" evidence="1">
    <location>
        <begin position="228"/>
        <end position="252"/>
    </location>
</feature>
<reference evidence="2" key="2">
    <citation type="submission" date="2014-05" db="EMBL/GenBank/DDBJ databases">
        <authorList>
            <person name="Aslett A.Martin."/>
            <person name="De Silva Nishadi"/>
        </authorList>
    </citation>
    <scope>NUCLEOTIDE SEQUENCE</scope>
    <source>
        <strain evidence="2">YM</strain>
    </source>
</reference>
<dbReference type="VEuPathDB" id="PlasmoDB:PY17X_0844201"/>
<sequence>MSVEMCKRFDDVRKWLSHEVIVGHNININEKLNKYCDNGSCDAPFGKVNAGCLYLFDEFFAGYTPFNSVANRNINIVDYILIWLGYMLNLIKINENGTIDLFYETYIYNGQKYNTPIDGVTGYKTYNELVDIKEDLMSIDIKDMSKFYDAFILLCEICIGVNEDSSNCNKFSEQAKEFAKKYDELNEDYNNGRDSPYNQLLSTLSDDYYNFQSICNDFPLLPTYSRKFVIKSTLISIGFIFVAVSIFFVIAYKYSLFGFRKRFQKQCLRERIKNIKKKLIINKLF</sequence>
<protein>
    <submittedName>
        <fullName evidence="2">YIR protein</fullName>
    </submittedName>
</protein>
<dbReference type="Pfam" id="PF06022">
    <property type="entry name" value="Cir_Bir_Yir"/>
    <property type="match status" value="1"/>
</dbReference>
<organism evidence="2">
    <name type="scientific">Plasmodium yoelii</name>
    <dbReference type="NCBI Taxonomy" id="5861"/>
    <lineage>
        <taxon>Eukaryota</taxon>
        <taxon>Sar</taxon>
        <taxon>Alveolata</taxon>
        <taxon>Apicomplexa</taxon>
        <taxon>Aconoidasida</taxon>
        <taxon>Haemosporida</taxon>
        <taxon>Plasmodiidae</taxon>
        <taxon>Plasmodium</taxon>
        <taxon>Plasmodium (Vinckeia)</taxon>
    </lineage>
</organism>
<dbReference type="NCBIfam" id="TIGR01590">
    <property type="entry name" value="yir-bir-cir_Pla"/>
    <property type="match status" value="1"/>
</dbReference>
<dbReference type="EMBL" id="LK023146">
    <property type="protein sequence ID" value="CDS44146.1"/>
    <property type="molecule type" value="Genomic_DNA"/>
</dbReference>
<proteinExistence type="predicted"/>
<dbReference type="VEuPathDB" id="PlasmoDB:PYYM_0023300"/>
<dbReference type="InterPro" id="IPR006477">
    <property type="entry name" value="Yir_bir_cir"/>
</dbReference>
<dbReference type="VEuPathDB" id="PlasmoDB:PY05770"/>
<accession>A0A077X692</accession>